<gene>
    <name evidence="1" type="ORF">L2716_09035</name>
</gene>
<proteinExistence type="predicted"/>
<keyword evidence="1" id="KW-0255">Endonuclease</keyword>
<comment type="caution">
    <text evidence="1">The sequence shown here is derived from an EMBL/GenBank/DDBJ whole genome shotgun (WGS) entry which is preliminary data.</text>
</comment>
<keyword evidence="1" id="KW-0540">Nuclease</keyword>
<protein>
    <submittedName>
        <fullName evidence="1">Restriction endonuclease</fullName>
    </submittedName>
</protein>
<organism evidence="1 2">
    <name type="scientific">Pseudalkalibacillus berkeleyi</name>
    <dbReference type="NCBI Taxonomy" id="1069813"/>
    <lineage>
        <taxon>Bacteria</taxon>
        <taxon>Bacillati</taxon>
        <taxon>Bacillota</taxon>
        <taxon>Bacilli</taxon>
        <taxon>Bacillales</taxon>
        <taxon>Fictibacillaceae</taxon>
        <taxon>Pseudalkalibacillus</taxon>
    </lineage>
</organism>
<dbReference type="Gene3D" id="3.40.91.30">
    <property type="match status" value="1"/>
</dbReference>
<evidence type="ECO:0000313" key="2">
    <source>
        <dbReference type="Proteomes" id="UP001649381"/>
    </source>
</evidence>
<dbReference type="EMBL" id="JAKIJS010000001">
    <property type="protein sequence ID" value="MCF6137872.1"/>
    <property type="molecule type" value="Genomic_DNA"/>
</dbReference>
<evidence type="ECO:0000313" key="1">
    <source>
        <dbReference type="EMBL" id="MCF6137872.1"/>
    </source>
</evidence>
<dbReference type="RefSeq" id="WP_236333832.1">
    <property type="nucleotide sequence ID" value="NZ_JAKIJS010000001.1"/>
</dbReference>
<reference evidence="1 2" key="1">
    <citation type="submission" date="2022-01" db="EMBL/GenBank/DDBJ databases">
        <title>Alkalihalobacillus sp. EGI L200015, a novel bacterium isolated from a salt lake sediment.</title>
        <authorList>
            <person name="Gao L."/>
            <person name="Fang B.-Z."/>
            <person name="Li W.-J."/>
        </authorList>
    </citation>
    <scope>NUCLEOTIDE SEQUENCE [LARGE SCALE GENOMIC DNA]</scope>
    <source>
        <strain evidence="1 2">KCTC 12718</strain>
    </source>
</reference>
<keyword evidence="1" id="KW-0378">Hydrolase</keyword>
<sequence length="311" mass="36459">MNRGYAGFYKGYYLRSSYEYAYAKYLDHHSIQWSYEDDVYDIGYRIYKPDFFFYNKNGVLNKIVEIKSRNEEEKKRARKALRTIGLLNSLEWELISYEELLQLYKVMPISLNSVITEWINSKDTTVNKVAVGKLNGHYNLKHNEKTKREIGNHTKKLWASDSIAKQKMIEGLRKTGLVQKGKLKKPRETRICQLCKRPFNVIVTAQNKFCSRTCSGNVAIKLATETYVNKRKQVHYRIKQYVIQWSKDNKDLILGTPLNKINSTIKPLTDTIQKQYGVKDYRIISKAVFGEDKGRKELLKFMKSVCDEKVC</sequence>
<dbReference type="GO" id="GO:0004519">
    <property type="term" value="F:endonuclease activity"/>
    <property type="evidence" value="ECO:0007669"/>
    <property type="project" value="UniProtKB-KW"/>
</dbReference>
<accession>A0ABS9H224</accession>
<name>A0ABS9H224_9BACL</name>
<dbReference type="Proteomes" id="UP001649381">
    <property type="component" value="Unassembled WGS sequence"/>
</dbReference>
<keyword evidence="2" id="KW-1185">Reference proteome</keyword>